<comment type="similarity">
    <text evidence="6">Belongs to the TiaS family.</text>
</comment>
<comment type="catalytic activity">
    <reaction evidence="6">
        <text>cytidine(34) in tRNA(Ile2) + agmatine + ATP + H2O = 2-agmatinylcytidine(34) in tRNA(Ile2) + AMP + 2 phosphate + 2 H(+)</text>
        <dbReference type="Rhea" id="RHEA:43608"/>
        <dbReference type="Rhea" id="RHEA-COMP:10625"/>
        <dbReference type="Rhea" id="RHEA-COMP:10626"/>
        <dbReference type="ChEBI" id="CHEBI:15377"/>
        <dbReference type="ChEBI" id="CHEBI:15378"/>
        <dbReference type="ChEBI" id="CHEBI:30616"/>
        <dbReference type="ChEBI" id="CHEBI:43474"/>
        <dbReference type="ChEBI" id="CHEBI:58145"/>
        <dbReference type="ChEBI" id="CHEBI:82748"/>
        <dbReference type="ChEBI" id="CHEBI:83545"/>
        <dbReference type="ChEBI" id="CHEBI:456215"/>
        <dbReference type="EC" id="6.3.4.22"/>
    </reaction>
</comment>
<dbReference type="EC" id="6.3.4.22" evidence="6"/>
<dbReference type="Gene3D" id="2.40.50.1010">
    <property type="match status" value="1"/>
</dbReference>
<sequence length="467" mass="52942">MQIPGLCYISIGLDDFDALKYGCTTHLATYILNELPKKLRNTVLLFDYPNLVRLNPSIPWKTRGNGAIAIRLGIPCEYASDLSVLMQIIEELVEDYISRFLSKFDVRVPDFEPGLVIARHPLSNDLASLYEKALTDVVVLDHSFISKLMRKGFMVSQRYGRRGIIGASAAIMWLYKGRDYTFELLTYRSKKMYGKSRCIDEESVKVFDNLTRGESFNNYDYKENRILITPHGLDPILYGVRGETPDAVKKALSIIKVCEPLVAWTVFRSNQATDDHAIYRVAKELNPFKTCRISGVVAEKPAIVRGGTVIVKMFDATGEVLLAFFKPSQLFNIASVLDIGDYIEVQGQVKLWNNLQVVHVEKIAILNTSITYKCRPPKCPRCGKRMEKKGLGKGYKCEKCGIIIFNPELECKKIIRGIAVKLSLPPPHSQKHLMKPIDRYGKERNGYSYELLPVTITTKIIEPLEFL</sequence>
<keyword evidence="5 6" id="KW-0067">ATP-binding</keyword>
<feature type="domain" description="TiaS-like TCKD" evidence="9">
    <location>
        <begin position="11"/>
        <end position="142"/>
    </location>
</feature>
<comment type="function">
    <text evidence="6">ATP-dependent agmatine transferase that catalyzes the formation of 2-agmatinylcytidine (agm2C) at the wobble position (C34) of tRNA(Ile2), converting the codon specificity from AUG to AUA.</text>
</comment>
<organism evidence="11">
    <name type="scientific">Ignisphaera aggregans</name>
    <dbReference type="NCBI Taxonomy" id="334771"/>
    <lineage>
        <taxon>Archaea</taxon>
        <taxon>Thermoproteota</taxon>
        <taxon>Thermoprotei</taxon>
        <taxon>Desulfurococcales</taxon>
        <taxon>Desulfurococcaceae</taxon>
        <taxon>Ignisphaera</taxon>
    </lineage>
</organism>
<evidence type="ECO:0000256" key="3">
    <source>
        <dbReference type="ARBA" id="ARBA00022694"/>
    </source>
</evidence>
<evidence type="ECO:0000259" key="7">
    <source>
        <dbReference type="Pfam" id="PF01336"/>
    </source>
</evidence>
<dbReference type="Gene3D" id="3.90.600.20">
    <property type="match status" value="1"/>
</dbReference>
<accession>A0A7J2U1S2</accession>
<keyword evidence="3 6" id="KW-0819">tRNA processing</keyword>
<dbReference type="GO" id="GO:0002101">
    <property type="term" value="P:tRNA wobble cytosine modification"/>
    <property type="evidence" value="ECO:0007669"/>
    <property type="project" value="UniProtKB-UniRule"/>
</dbReference>
<comment type="subcellular location">
    <subcellularLocation>
        <location evidence="6">Cytoplasm</location>
    </subcellularLocation>
</comment>
<dbReference type="InterPro" id="IPR024913">
    <property type="entry name" value="tRNA_Ile2__agm2C_synt"/>
</dbReference>
<name>A0A7J2U1S2_9CREN</name>
<dbReference type="HAMAP" id="MF_01892">
    <property type="entry name" value="tRNA_Ile2_agm2C_synt"/>
    <property type="match status" value="1"/>
</dbReference>
<evidence type="ECO:0000256" key="4">
    <source>
        <dbReference type="ARBA" id="ARBA00022741"/>
    </source>
</evidence>
<dbReference type="InterPro" id="IPR055394">
    <property type="entry name" value="Zn_ribbon_TiaS"/>
</dbReference>
<dbReference type="GO" id="GO:0016879">
    <property type="term" value="F:ligase activity, forming carbon-nitrogen bonds"/>
    <property type="evidence" value="ECO:0007669"/>
    <property type="project" value="UniProtKB-UniRule"/>
</dbReference>
<protein>
    <recommendedName>
        <fullName evidence="6">tRNA(Ile2) 2-agmatinylcytidine synthetase TiaS</fullName>
        <shortName evidence="6">tRNA(Ile2)-agm2C synthetase</shortName>
        <ecNumber evidence="6">6.3.4.22</ecNumber>
    </recommendedName>
    <alternativeName>
        <fullName evidence="6">tRNA(Ile2) agmatidine synthetase</fullName>
    </alternativeName>
</protein>
<gene>
    <name evidence="6" type="primary">tiaS</name>
    <name evidence="11" type="ORF">ENO26_04035</name>
</gene>
<evidence type="ECO:0000259" key="9">
    <source>
        <dbReference type="Pfam" id="PF22641"/>
    </source>
</evidence>
<evidence type="ECO:0000256" key="6">
    <source>
        <dbReference type="HAMAP-Rule" id="MF_01892"/>
    </source>
</evidence>
<dbReference type="Pfam" id="PF22641">
    <property type="entry name" value="TiaS_TCKD"/>
    <property type="match status" value="1"/>
</dbReference>
<proteinExistence type="inferred from homology"/>
<feature type="domain" description="TiaS C-terminal zinc ribbon" evidence="10">
    <location>
        <begin position="376"/>
        <end position="403"/>
    </location>
</feature>
<dbReference type="GO" id="GO:0003676">
    <property type="term" value="F:nucleic acid binding"/>
    <property type="evidence" value="ECO:0007669"/>
    <property type="project" value="InterPro"/>
</dbReference>
<reference evidence="11" key="1">
    <citation type="journal article" date="2020" name="mSystems">
        <title>Genome- and Community-Level Interaction Insights into Carbon Utilization and Element Cycling Functions of Hydrothermarchaeota in Hydrothermal Sediment.</title>
        <authorList>
            <person name="Zhou Z."/>
            <person name="Liu Y."/>
            <person name="Xu W."/>
            <person name="Pan J."/>
            <person name="Luo Z.H."/>
            <person name="Li M."/>
        </authorList>
    </citation>
    <scope>NUCLEOTIDE SEQUENCE [LARGE SCALE GENOMIC DNA]</scope>
    <source>
        <strain evidence="11">SpSt-125</strain>
    </source>
</reference>
<evidence type="ECO:0000259" key="8">
    <source>
        <dbReference type="Pfam" id="PF08489"/>
    </source>
</evidence>
<evidence type="ECO:0000256" key="5">
    <source>
        <dbReference type="ARBA" id="ARBA00022840"/>
    </source>
</evidence>
<keyword evidence="1 6" id="KW-0963">Cytoplasm</keyword>
<dbReference type="AlphaFoldDB" id="A0A7J2U1S2"/>
<dbReference type="InterPro" id="IPR004365">
    <property type="entry name" value="NA-bd_OB_tRNA"/>
</dbReference>
<feature type="domain" description="TiaS FLD" evidence="8">
    <location>
        <begin position="162"/>
        <end position="276"/>
    </location>
</feature>
<dbReference type="PANTHER" id="PTHR40705">
    <property type="entry name" value="TRNA(ILE2) 2-AGMATINYLCYTIDINE SYNTHETASE TIAS"/>
    <property type="match status" value="1"/>
</dbReference>
<dbReference type="InterPro" id="IPR053870">
    <property type="entry name" value="TiaS-like_TCKD"/>
</dbReference>
<evidence type="ECO:0000259" key="10">
    <source>
        <dbReference type="Pfam" id="PF23783"/>
    </source>
</evidence>
<dbReference type="EMBL" id="DSEU01000027">
    <property type="protein sequence ID" value="HEM66724.1"/>
    <property type="molecule type" value="Genomic_DNA"/>
</dbReference>
<dbReference type="PANTHER" id="PTHR40705:SF2">
    <property type="entry name" value="DUF1743 DOMAIN-CONTAINING PROTEIN"/>
    <property type="match status" value="1"/>
</dbReference>
<dbReference type="GO" id="GO:0005524">
    <property type="term" value="F:ATP binding"/>
    <property type="evidence" value="ECO:0007669"/>
    <property type="project" value="UniProtKB-KW"/>
</dbReference>
<feature type="domain" description="OB" evidence="7">
    <location>
        <begin position="293"/>
        <end position="365"/>
    </location>
</feature>
<dbReference type="Pfam" id="PF01336">
    <property type="entry name" value="tRNA_anti-codon"/>
    <property type="match status" value="1"/>
</dbReference>
<comment type="caution">
    <text evidence="11">The sequence shown here is derived from an EMBL/GenBank/DDBJ whole genome shotgun (WGS) entry which is preliminary data.</text>
</comment>
<dbReference type="Pfam" id="PF23783">
    <property type="entry name" value="Zn_ribbon_TiaS"/>
    <property type="match status" value="1"/>
</dbReference>
<keyword evidence="2 6" id="KW-0436">Ligase</keyword>
<keyword evidence="4 6" id="KW-0547">Nucleotide-binding</keyword>
<evidence type="ECO:0000313" key="11">
    <source>
        <dbReference type="EMBL" id="HEM66724.1"/>
    </source>
</evidence>
<evidence type="ECO:0000256" key="1">
    <source>
        <dbReference type="ARBA" id="ARBA00022490"/>
    </source>
</evidence>
<dbReference type="InterPro" id="IPR013696">
    <property type="entry name" value="TiaS_FLD"/>
</dbReference>
<dbReference type="GO" id="GO:0005737">
    <property type="term" value="C:cytoplasm"/>
    <property type="evidence" value="ECO:0007669"/>
    <property type="project" value="UniProtKB-SubCell"/>
</dbReference>
<dbReference type="Pfam" id="PF08489">
    <property type="entry name" value="TiaS_FLD"/>
    <property type="match status" value="1"/>
</dbReference>
<evidence type="ECO:0000256" key="2">
    <source>
        <dbReference type="ARBA" id="ARBA00022598"/>
    </source>
</evidence>
<dbReference type="Gene3D" id="3.30.70.2200">
    <property type="match status" value="1"/>
</dbReference>